<dbReference type="STRING" id="1631356.VV01_02165"/>
<evidence type="ECO:0000313" key="2">
    <source>
        <dbReference type="EMBL" id="KNX36216.1"/>
    </source>
</evidence>
<feature type="domain" description="Transglutaminase-like" evidence="1">
    <location>
        <begin position="167"/>
        <end position="234"/>
    </location>
</feature>
<dbReference type="SUPFAM" id="SSF54001">
    <property type="entry name" value="Cysteine proteinases"/>
    <property type="match status" value="1"/>
</dbReference>
<sequence>MTLRLHHQTGYTYKGGATASYNEARMQPQSNPDQTVQHTKVDVSPNPWTMSWTDYWGTLVTSFEVHERHPELLVDATSTVTVDRRPAESLHLSWDEMADSDVRDTWLEVLGVTPRVAPGPDFDKVLSEIRRPAAAPGDFVAQVVDRLRQEVEYLQGRTTVQSRAAEAWVGRAGVCQDMAHLTIGALRSYGIPARYVSGYMLPVADAEIGSTHVGETHAWVQWWDGAWVPLDPTRGLPPDDTYVEVGVGRDYKDVVPLSGIFTGSPGSTMFTQVEITRLA</sequence>
<dbReference type="PANTHER" id="PTHR33490">
    <property type="entry name" value="BLR5614 PROTEIN-RELATED"/>
    <property type="match status" value="1"/>
</dbReference>
<dbReference type="Pfam" id="PF08379">
    <property type="entry name" value="Bact_transglu_N"/>
    <property type="match status" value="1"/>
</dbReference>
<gene>
    <name evidence="2" type="ORF">VV01_02165</name>
</gene>
<dbReference type="PATRIC" id="fig|1631356.3.peg.366"/>
<organism evidence="2 3">
    <name type="scientific">Luteipulveratus halotolerans</name>
    <dbReference type="NCBI Taxonomy" id="1631356"/>
    <lineage>
        <taxon>Bacteria</taxon>
        <taxon>Bacillati</taxon>
        <taxon>Actinomycetota</taxon>
        <taxon>Actinomycetes</taxon>
        <taxon>Micrococcales</taxon>
        <taxon>Dermacoccaceae</taxon>
        <taxon>Luteipulveratus</taxon>
    </lineage>
</organism>
<evidence type="ECO:0000259" key="1">
    <source>
        <dbReference type="SMART" id="SM00460"/>
    </source>
</evidence>
<dbReference type="Proteomes" id="UP000037397">
    <property type="component" value="Unassembled WGS sequence"/>
</dbReference>
<dbReference type="InterPro" id="IPR013589">
    <property type="entry name" value="Bac_transglu_N"/>
</dbReference>
<dbReference type="Gene3D" id="3.10.620.30">
    <property type="match status" value="1"/>
</dbReference>
<dbReference type="InterPro" id="IPR002931">
    <property type="entry name" value="Transglutaminase-like"/>
</dbReference>
<dbReference type="AlphaFoldDB" id="A0A0L6CEB1"/>
<dbReference type="OrthoDB" id="9804023at2"/>
<dbReference type="EMBL" id="LAIR01000002">
    <property type="protein sequence ID" value="KNX36216.1"/>
    <property type="molecule type" value="Genomic_DNA"/>
</dbReference>
<accession>A0A0L6CEB1</accession>
<reference evidence="3" key="1">
    <citation type="submission" date="2015-03" db="EMBL/GenBank/DDBJ databases">
        <title>Luteipulveratus halotolerans sp. nov., a novel actinobacterium (Dermacoccaceae) from Sarawak, Malaysia.</title>
        <authorList>
            <person name="Juboi H."/>
            <person name="Basik A."/>
            <person name="Shamsul S.S."/>
            <person name="Arnold P."/>
            <person name="Schmitt E.K."/>
            <person name="Sanglier J.-J."/>
            <person name="Yeo T."/>
        </authorList>
    </citation>
    <scope>NUCLEOTIDE SEQUENCE [LARGE SCALE GENOMIC DNA]</scope>
    <source>
        <strain evidence="3">C296001</strain>
    </source>
</reference>
<comment type="caution">
    <text evidence="2">The sequence shown here is derived from an EMBL/GenBank/DDBJ whole genome shotgun (WGS) entry which is preliminary data.</text>
</comment>
<dbReference type="RefSeq" id="WP_050668454.1">
    <property type="nucleotide sequence ID" value="NZ_LAIR01000002.1"/>
</dbReference>
<name>A0A0L6CEB1_9MICO</name>
<keyword evidence="3" id="KW-1185">Reference proteome</keyword>
<proteinExistence type="predicted"/>
<dbReference type="InterPro" id="IPR038765">
    <property type="entry name" value="Papain-like_cys_pep_sf"/>
</dbReference>
<dbReference type="Pfam" id="PF01841">
    <property type="entry name" value="Transglut_core"/>
    <property type="match status" value="1"/>
</dbReference>
<dbReference type="PANTHER" id="PTHR33490:SF6">
    <property type="entry name" value="SLL1049 PROTEIN"/>
    <property type="match status" value="1"/>
</dbReference>
<dbReference type="SMART" id="SM00460">
    <property type="entry name" value="TGc"/>
    <property type="match status" value="1"/>
</dbReference>
<evidence type="ECO:0000313" key="3">
    <source>
        <dbReference type="Proteomes" id="UP000037397"/>
    </source>
</evidence>
<protein>
    <submittedName>
        <fullName evidence="2">Transglutaminase</fullName>
    </submittedName>
</protein>